<dbReference type="STRING" id="1221500.ABE65_020785"/>
<reference evidence="2 3" key="1">
    <citation type="submission" date="2016-04" db="EMBL/GenBank/DDBJ databases">
        <title>Complete genome sequence of Fictibacillus phosphorivorans G25-29, a strain toxic to nematodes.</title>
        <authorList>
            <person name="Zheng Z."/>
        </authorList>
    </citation>
    <scope>NUCLEOTIDE SEQUENCE [LARGE SCALE GENOMIC DNA]</scope>
    <source>
        <strain evidence="2 3">G25-29</strain>
    </source>
</reference>
<accession>A0A160IRI0</accession>
<feature type="compositionally biased region" description="Basic and acidic residues" evidence="1">
    <location>
        <begin position="100"/>
        <end position="114"/>
    </location>
</feature>
<proteinExistence type="predicted"/>
<feature type="region of interest" description="Disordered" evidence="1">
    <location>
        <begin position="93"/>
        <end position="114"/>
    </location>
</feature>
<evidence type="ECO:0000256" key="1">
    <source>
        <dbReference type="SAM" id="MobiDB-lite"/>
    </source>
</evidence>
<protein>
    <submittedName>
        <fullName evidence="2">Uncharacterized protein</fullName>
    </submittedName>
</protein>
<dbReference type="AlphaFoldDB" id="A0A160IRI0"/>
<name>A0A160IRI0_9BACL</name>
<sequence length="164" mass="19341">MLSFEDKIALIEENFPELDMHEVSLGRLNFHFEESVQDKKIVVYHLHPNGNGFVYGGHLPQSVKNDKGYVNIRDYEAEELIALIQDSMEFLSKKHGWQQPKKDRSDDEERKEEHWYSHSHEEIRLVGEDGMWFIFDEDDALEAAFETYAEAEGYLKEADFKKKK</sequence>
<dbReference type="OrthoDB" id="2360619at2"/>
<evidence type="ECO:0000313" key="3">
    <source>
        <dbReference type="Proteomes" id="UP000076623"/>
    </source>
</evidence>
<evidence type="ECO:0000313" key="2">
    <source>
        <dbReference type="EMBL" id="ANC79108.1"/>
    </source>
</evidence>
<keyword evidence="3" id="KW-1185">Reference proteome</keyword>
<dbReference type="EMBL" id="CP015378">
    <property type="protein sequence ID" value="ANC79108.1"/>
    <property type="molecule type" value="Genomic_DNA"/>
</dbReference>
<dbReference type="KEGG" id="fpn:ABE65_020785"/>
<dbReference type="RefSeq" id="WP_066399317.1">
    <property type="nucleotide sequence ID" value="NZ_CP015378.1"/>
</dbReference>
<organism evidence="2 3">
    <name type="scientific">Fictibacillus phosphorivorans</name>
    <dbReference type="NCBI Taxonomy" id="1221500"/>
    <lineage>
        <taxon>Bacteria</taxon>
        <taxon>Bacillati</taxon>
        <taxon>Bacillota</taxon>
        <taxon>Bacilli</taxon>
        <taxon>Bacillales</taxon>
        <taxon>Fictibacillaceae</taxon>
        <taxon>Fictibacillus</taxon>
    </lineage>
</organism>
<dbReference type="Proteomes" id="UP000076623">
    <property type="component" value="Chromosome"/>
</dbReference>
<gene>
    <name evidence="2" type="ORF">ABE65_020785</name>
</gene>